<accession>A0A2M9ZFD3</accession>
<evidence type="ECO:0000256" key="1">
    <source>
        <dbReference type="ARBA" id="ARBA00022723"/>
    </source>
</evidence>
<reference evidence="6 7" key="1">
    <citation type="submission" date="2017-07" db="EMBL/GenBank/DDBJ databases">
        <title>Leptospira spp. isolated from tropical soils.</title>
        <authorList>
            <person name="Thibeaux R."/>
            <person name="Iraola G."/>
            <person name="Ferres I."/>
            <person name="Bierque E."/>
            <person name="Girault D."/>
            <person name="Soupe-Gilbert M.-E."/>
            <person name="Picardeau M."/>
            <person name="Goarant C."/>
        </authorList>
    </citation>
    <scope>NUCLEOTIDE SEQUENCE [LARGE SCALE GENOMIC DNA]</scope>
    <source>
        <strain evidence="6 7">FH2-C-A2</strain>
    </source>
</reference>
<feature type="domain" description="4Fe-4S ferredoxin-type" evidence="5">
    <location>
        <begin position="195"/>
        <end position="223"/>
    </location>
</feature>
<gene>
    <name evidence="6" type="ORF">CH371_03230</name>
</gene>
<organism evidence="6 7">
    <name type="scientific">Leptospira wolffii</name>
    <dbReference type="NCBI Taxonomy" id="409998"/>
    <lineage>
        <taxon>Bacteria</taxon>
        <taxon>Pseudomonadati</taxon>
        <taxon>Spirochaetota</taxon>
        <taxon>Spirochaetia</taxon>
        <taxon>Leptospirales</taxon>
        <taxon>Leptospiraceae</taxon>
        <taxon>Leptospira</taxon>
    </lineage>
</organism>
<comment type="caution">
    <text evidence="6">The sequence shown here is derived from an EMBL/GenBank/DDBJ whole genome shotgun (WGS) entry which is preliminary data.</text>
</comment>
<evidence type="ECO:0000256" key="3">
    <source>
        <dbReference type="ARBA" id="ARBA00023014"/>
    </source>
</evidence>
<feature type="region of interest" description="Disordered" evidence="4">
    <location>
        <begin position="29"/>
        <end position="71"/>
    </location>
</feature>
<dbReference type="Pfam" id="PF12838">
    <property type="entry name" value="Fer4_7"/>
    <property type="match status" value="1"/>
</dbReference>
<protein>
    <submittedName>
        <fullName evidence="6">Hydrogenase</fullName>
    </submittedName>
</protein>
<dbReference type="InterPro" id="IPR017900">
    <property type="entry name" value="4Fe4S_Fe_S_CS"/>
</dbReference>
<proteinExistence type="predicted"/>
<dbReference type="PROSITE" id="PS51379">
    <property type="entry name" value="4FE4S_FER_2"/>
    <property type="match status" value="3"/>
</dbReference>
<dbReference type="GO" id="GO:0046872">
    <property type="term" value="F:metal ion binding"/>
    <property type="evidence" value="ECO:0007669"/>
    <property type="project" value="UniProtKB-KW"/>
</dbReference>
<dbReference type="Gene3D" id="3.30.70.20">
    <property type="match status" value="2"/>
</dbReference>
<evidence type="ECO:0000313" key="7">
    <source>
        <dbReference type="Proteomes" id="UP000231912"/>
    </source>
</evidence>
<evidence type="ECO:0000256" key="4">
    <source>
        <dbReference type="SAM" id="MobiDB-lite"/>
    </source>
</evidence>
<evidence type="ECO:0000313" key="6">
    <source>
        <dbReference type="EMBL" id="PJZ67102.1"/>
    </source>
</evidence>
<dbReference type="InterPro" id="IPR017896">
    <property type="entry name" value="4Fe4S_Fe-S-bd"/>
</dbReference>
<sequence>MNRRDFFRKGLAKAFSLVEETADEITETWKGAVDPKEKSSSVSSEISPKGLSPEEEEKALPPAPKSKKFKGFRNLQFPPGADKTGKRFFSKCTGCGDCIYACPYSVLFPVPDDETGKHFPRMDANLNACMLCEDYPCISSCQTGALKKLKKEERPKFGKAQGLFQHCINSRTGEKTCETCQITCPIPNVIQFRGNKPTFSSECVGCGQCVSACPTFPKAILVK</sequence>
<dbReference type="Pfam" id="PF00037">
    <property type="entry name" value="Fer4"/>
    <property type="match status" value="1"/>
</dbReference>
<dbReference type="EMBL" id="NPDT01000001">
    <property type="protein sequence ID" value="PJZ67102.1"/>
    <property type="molecule type" value="Genomic_DNA"/>
</dbReference>
<evidence type="ECO:0000259" key="5">
    <source>
        <dbReference type="PROSITE" id="PS51379"/>
    </source>
</evidence>
<feature type="domain" description="4Fe-4S ferredoxin-type" evidence="5">
    <location>
        <begin position="83"/>
        <end position="112"/>
    </location>
</feature>
<dbReference type="AlphaFoldDB" id="A0A2M9ZFD3"/>
<keyword evidence="1" id="KW-0479">Metal-binding</keyword>
<dbReference type="SUPFAM" id="SSF54862">
    <property type="entry name" value="4Fe-4S ferredoxins"/>
    <property type="match status" value="1"/>
</dbReference>
<dbReference type="GO" id="GO:0051536">
    <property type="term" value="F:iron-sulfur cluster binding"/>
    <property type="evidence" value="ECO:0007669"/>
    <property type="project" value="UniProtKB-KW"/>
</dbReference>
<keyword evidence="2" id="KW-0408">Iron</keyword>
<keyword evidence="3" id="KW-0411">Iron-sulfur</keyword>
<name>A0A2M9ZFD3_9LEPT</name>
<dbReference type="PROSITE" id="PS00198">
    <property type="entry name" value="4FE4S_FER_1"/>
    <property type="match status" value="2"/>
</dbReference>
<dbReference type="RefSeq" id="WP_100757651.1">
    <property type="nucleotide sequence ID" value="NZ_NPDT01000001.1"/>
</dbReference>
<evidence type="ECO:0000256" key="2">
    <source>
        <dbReference type="ARBA" id="ARBA00023004"/>
    </source>
</evidence>
<feature type="compositionally biased region" description="Low complexity" evidence="4">
    <location>
        <begin position="40"/>
        <end position="51"/>
    </location>
</feature>
<dbReference type="Proteomes" id="UP000231912">
    <property type="component" value="Unassembled WGS sequence"/>
</dbReference>
<feature type="domain" description="4Fe-4S ferredoxin-type" evidence="5">
    <location>
        <begin position="120"/>
        <end position="152"/>
    </location>
</feature>